<dbReference type="Gene3D" id="3.30.70.100">
    <property type="match status" value="1"/>
</dbReference>
<dbReference type="SUPFAM" id="SSF54909">
    <property type="entry name" value="Dimeric alpha+beta barrel"/>
    <property type="match status" value="1"/>
</dbReference>
<organism evidence="2 3">
    <name type="scientific">Halomicronema hongdechloris C2206</name>
    <dbReference type="NCBI Taxonomy" id="1641165"/>
    <lineage>
        <taxon>Bacteria</taxon>
        <taxon>Bacillati</taxon>
        <taxon>Cyanobacteriota</taxon>
        <taxon>Cyanophyceae</taxon>
        <taxon>Nodosilineales</taxon>
        <taxon>Nodosilineaceae</taxon>
        <taxon>Halomicronema</taxon>
    </lineage>
</organism>
<dbReference type="Proteomes" id="UP000191901">
    <property type="component" value="Chromosome"/>
</dbReference>
<dbReference type="InterPro" id="IPR007138">
    <property type="entry name" value="ABM_dom"/>
</dbReference>
<sequence length="103" mass="12304">MVIEWLQFQMAPEHRERFIAADTEIWTDALTPYPGFVAKEVWITPEDETTVVVVVRWASREQWKAIPEAEVRRIEQQFQTALDFEYTLVASSEYQVRRFQRPN</sequence>
<evidence type="ECO:0000313" key="3">
    <source>
        <dbReference type="Proteomes" id="UP000191901"/>
    </source>
</evidence>
<reference evidence="2 3" key="1">
    <citation type="journal article" date="2016" name="Biochim. Biophys. Acta">
        <title>Characterization of red-shifted phycobilisomes isolated from the chlorophyll f-containing cyanobacterium Halomicronema hongdechloris.</title>
        <authorList>
            <person name="Li Y."/>
            <person name="Lin Y."/>
            <person name="Garvey C.J."/>
            <person name="Birch D."/>
            <person name="Corkery R.W."/>
            <person name="Loughlin P.C."/>
            <person name="Scheer H."/>
            <person name="Willows R.D."/>
            <person name="Chen M."/>
        </authorList>
    </citation>
    <scope>NUCLEOTIDE SEQUENCE [LARGE SCALE GENOMIC DNA]</scope>
    <source>
        <strain evidence="2 3">C2206</strain>
    </source>
</reference>
<evidence type="ECO:0000259" key="1">
    <source>
        <dbReference type="PROSITE" id="PS51725"/>
    </source>
</evidence>
<dbReference type="STRING" id="1641165.XM38_00935"/>
<dbReference type="InterPro" id="IPR022512">
    <property type="entry name" value="CHP03792"/>
</dbReference>
<dbReference type="EMBL" id="CP021983">
    <property type="protein sequence ID" value="ASC74078.1"/>
    <property type="molecule type" value="Genomic_DNA"/>
</dbReference>
<keyword evidence="3" id="KW-1185">Reference proteome</keyword>
<feature type="domain" description="ABM" evidence="1">
    <location>
        <begin position="2"/>
        <end position="94"/>
    </location>
</feature>
<dbReference type="AlphaFoldDB" id="A0A1Z3HUT3"/>
<dbReference type="OrthoDB" id="531457at2"/>
<proteinExistence type="predicted"/>
<evidence type="ECO:0000313" key="2">
    <source>
        <dbReference type="EMBL" id="ASC74078.1"/>
    </source>
</evidence>
<protein>
    <recommendedName>
        <fullName evidence="1">ABM domain-containing protein</fullName>
    </recommendedName>
</protein>
<gene>
    <name evidence="2" type="ORF">XM38_050520</name>
</gene>
<dbReference type="NCBIfam" id="TIGR03792">
    <property type="entry name" value="TIGR03792 family protein"/>
    <property type="match status" value="1"/>
</dbReference>
<name>A0A1Z3HUT3_9CYAN</name>
<dbReference type="RefSeq" id="WP_080805098.1">
    <property type="nucleotide sequence ID" value="NZ_CP021983.2"/>
</dbReference>
<dbReference type="PROSITE" id="PS51725">
    <property type="entry name" value="ABM"/>
    <property type="match status" value="1"/>
</dbReference>
<dbReference type="Pfam" id="PF03992">
    <property type="entry name" value="ABM"/>
    <property type="match status" value="1"/>
</dbReference>
<dbReference type="KEGG" id="hhg:XM38_050520"/>
<accession>A0A1Z3HUT3</accession>
<dbReference type="InterPro" id="IPR011008">
    <property type="entry name" value="Dimeric_a/b-barrel"/>
</dbReference>